<organism evidence="3 4">
    <name type="scientific">Mycolicibacterium chitae</name>
    <name type="common">Mycobacterium chitae</name>
    <dbReference type="NCBI Taxonomy" id="1792"/>
    <lineage>
        <taxon>Bacteria</taxon>
        <taxon>Bacillati</taxon>
        <taxon>Actinomycetota</taxon>
        <taxon>Actinomycetes</taxon>
        <taxon>Mycobacteriales</taxon>
        <taxon>Mycobacteriaceae</taxon>
        <taxon>Mycolicibacterium</taxon>
    </lineage>
</organism>
<evidence type="ECO:0000256" key="1">
    <source>
        <dbReference type="ARBA" id="ARBA00005254"/>
    </source>
</evidence>
<dbReference type="InterPro" id="IPR029069">
    <property type="entry name" value="HotDog_dom_sf"/>
</dbReference>
<accession>A0A3S4RL11</accession>
<dbReference type="Gene3D" id="3.10.129.10">
    <property type="entry name" value="Hotdog Thioesterase"/>
    <property type="match status" value="1"/>
</dbReference>
<dbReference type="Proteomes" id="UP000282551">
    <property type="component" value="Chromosome"/>
</dbReference>
<evidence type="ECO:0000313" key="3">
    <source>
        <dbReference type="EMBL" id="VEG50579.1"/>
    </source>
</evidence>
<dbReference type="OrthoDB" id="9801735at2"/>
<sequence length="151" mass="16214">MSALTFDSLVEQTDLDLGTGRWMTIDQKRIDAFADVTEDPQWIHVDTERAAAGPFGSTIAHGYLTMSLIAPVLNDLFVVEGAKASINYGANKVRFPAAVPSGSRLRGHLKLTKAERVAGGVQAFLQVTMEIEGGDKPACVADILIRLSDQG</sequence>
<reference evidence="3 4" key="1">
    <citation type="submission" date="2018-12" db="EMBL/GenBank/DDBJ databases">
        <authorList>
            <consortium name="Pathogen Informatics"/>
        </authorList>
    </citation>
    <scope>NUCLEOTIDE SEQUENCE [LARGE SCALE GENOMIC DNA]</scope>
    <source>
        <strain evidence="3 4">NCTC10485</strain>
    </source>
</reference>
<protein>
    <submittedName>
        <fullName evidence="3">Acyl dehydratase</fullName>
        <ecNumber evidence="3">4.2.1.17</ecNumber>
    </submittedName>
</protein>
<evidence type="ECO:0000313" key="4">
    <source>
        <dbReference type="Proteomes" id="UP000282551"/>
    </source>
</evidence>
<dbReference type="GO" id="GO:0004300">
    <property type="term" value="F:enoyl-CoA hydratase activity"/>
    <property type="evidence" value="ECO:0007669"/>
    <property type="project" value="UniProtKB-EC"/>
</dbReference>
<evidence type="ECO:0000259" key="2">
    <source>
        <dbReference type="Pfam" id="PF01575"/>
    </source>
</evidence>
<dbReference type="PANTHER" id="PTHR42993">
    <property type="entry name" value="MAOC-LIKE DEHYDRATASE DOMAIN-CONTAINING PROTEIN"/>
    <property type="match status" value="1"/>
</dbReference>
<dbReference type="InterPro" id="IPR039375">
    <property type="entry name" value="NodN-like"/>
</dbReference>
<comment type="similarity">
    <text evidence="1">Belongs to the enoyl-CoA hydratase/isomerase family.</text>
</comment>
<dbReference type="CDD" id="cd03450">
    <property type="entry name" value="NodN"/>
    <property type="match status" value="1"/>
</dbReference>
<dbReference type="RefSeq" id="WP_126336095.1">
    <property type="nucleotide sequence ID" value="NZ_AP022604.1"/>
</dbReference>
<dbReference type="PANTHER" id="PTHR42993:SF1">
    <property type="entry name" value="MAOC-LIKE DEHYDRATASE DOMAIN-CONTAINING PROTEIN"/>
    <property type="match status" value="1"/>
</dbReference>
<proteinExistence type="inferred from homology"/>
<gene>
    <name evidence="3" type="ORF">NCTC10485_04897</name>
</gene>
<dbReference type="AlphaFoldDB" id="A0A3S4RL11"/>
<dbReference type="EMBL" id="LR134355">
    <property type="protein sequence ID" value="VEG50579.1"/>
    <property type="molecule type" value="Genomic_DNA"/>
</dbReference>
<dbReference type="InterPro" id="IPR002539">
    <property type="entry name" value="MaoC-like_dom"/>
</dbReference>
<keyword evidence="3" id="KW-0456">Lyase</keyword>
<dbReference type="SUPFAM" id="SSF54637">
    <property type="entry name" value="Thioesterase/thiol ester dehydrase-isomerase"/>
    <property type="match status" value="1"/>
</dbReference>
<dbReference type="EC" id="4.2.1.17" evidence="3"/>
<dbReference type="Pfam" id="PF01575">
    <property type="entry name" value="MaoC_dehydratas"/>
    <property type="match status" value="1"/>
</dbReference>
<feature type="domain" description="MaoC-like" evidence="2">
    <location>
        <begin position="17"/>
        <end position="118"/>
    </location>
</feature>
<name>A0A3S4RL11_MYCCI</name>
<keyword evidence="4" id="KW-1185">Reference proteome</keyword>